<proteinExistence type="predicted"/>
<keyword evidence="5" id="KW-0573">Peptidoglycan synthesis</keyword>
<feature type="transmembrane region" description="Helical" evidence="9">
    <location>
        <begin position="526"/>
        <end position="545"/>
    </location>
</feature>
<evidence type="ECO:0000313" key="10">
    <source>
        <dbReference type="EMBL" id="MBD8870999.1"/>
    </source>
</evidence>
<feature type="compositionally biased region" description="Basic and acidic residues" evidence="8">
    <location>
        <begin position="1"/>
        <end position="10"/>
    </location>
</feature>
<feature type="transmembrane region" description="Helical" evidence="9">
    <location>
        <begin position="77"/>
        <end position="96"/>
    </location>
</feature>
<evidence type="ECO:0000256" key="8">
    <source>
        <dbReference type="SAM" id="MobiDB-lite"/>
    </source>
</evidence>
<feature type="transmembrane region" description="Helical" evidence="9">
    <location>
        <begin position="425"/>
        <end position="444"/>
    </location>
</feature>
<organism evidence="10 11">
    <name type="scientific">Nocardioides donggukensis</name>
    <dbReference type="NCBI Taxonomy" id="2774019"/>
    <lineage>
        <taxon>Bacteria</taxon>
        <taxon>Bacillati</taxon>
        <taxon>Actinomycetota</taxon>
        <taxon>Actinomycetes</taxon>
        <taxon>Propionibacteriales</taxon>
        <taxon>Nocardioidaceae</taxon>
        <taxon>Nocardioides</taxon>
    </lineage>
</organism>
<dbReference type="Proteomes" id="UP000616839">
    <property type="component" value="Unassembled WGS sequence"/>
</dbReference>
<accession>A0A927K5P3</accession>
<protein>
    <submittedName>
        <fullName evidence="10">Murein biosynthesis integral membrane protein MurJ</fullName>
    </submittedName>
</protein>
<dbReference type="GO" id="GO:0034204">
    <property type="term" value="P:lipid translocation"/>
    <property type="evidence" value="ECO:0007669"/>
    <property type="project" value="TreeGrafter"/>
</dbReference>
<dbReference type="PANTHER" id="PTHR47019">
    <property type="entry name" value="LIPID II FLIPPASE MURJ"/>
    <property type="match status" value="1"/>
</dbReference>
<gene>
    <name evidence="10" type="primary">murJ</name>
    <name evidence="10" type="ORF">IE331_15345</name>
</gene>
<evidence type="ECO:0000256" key="2">
    <source>
        <dbReference type="ARBA" id="ARBA00022475"/>
    </source>
</evidence>
<dbReference type="NCBIfam" id="TIGR01695">
    <property type="entry name" value="murJ_mviN"/>
    <property type="match status" value="1"/>
</dbReference>
<dbReference type="InterPro" id="IPR004268">
    <property type="entry name" value="MurJ"/>
</dbReference>
<feature type="region of interest" description="Disordered" evidence="8">
    <location>
        <begin position="1"/>
        <end position="28"/>
    </location>
</feature>
<evidence type="ECO:0000256" key="1">
    <source>
        <dbReference type="ARBA" id="ARBA00004651"/>
    </source>
</evidence>
<evidence type="ECO:0000256" key="6">
    <source>
        <dbReference type="ARBA" id="ARBA00022989"/>
    </source>
</evidence>
<dbReference type="GO" id="GO:0009252">
    <property type="term" value="P:peptidoglycan biosynthetic process"/>
    <property type="evidence" value="ECO:0007669"/>
    <property type="project" value="UniProtKB-KW"/>
</dbReference>
<feature type="transmembrane region" description="Helical" evidence="9">
    <location>
        <begin position="267"/>
        <end position="287"/>
    </location>
</feature>
<keyword evidence="11" id="KW-1185">Reference proteome</keyword>
<feature type="transmembrane region" description="Helical" evidence="9">
    <location>
        <begin position="225"/>
        <end position="246"/>
    </location>
</feature>
<comment type="subcellular location">
    <subcellularLocation>
        <location evidence="1">Cell membrane</location>
        <topology evidence="1">Multi-pass membrane protein</topology>
    </subcellularLocation>
</comment>
<keyword evidence="3 9" id="KW-0812">Transmembrane</keyword>
<feature type="transmembrane region" description="Helical" evidence="9">
    <location>
        <begin position="456"/>
        <end position="475"/>
    </location>
</feature>
<keyword evidence="2" id="KW-1003">Cell membrane</keyword>
<reference evidence="10" key="1">
    <citation type="submission" date="2020-09" db="EMBL/GenBank/DDBJ databases">
        <title>Nocardioides sp. strain MJB4 16S ribosomal RNA gene Genome sequencing and assembly.</title>
        <authorList>
            <person name="Kim I."/>
        </authorList>
    </citation>
    <scope>NUCLEOTIDE SEQUENCE</scope>
    <source>
        <strain evidence="10">MJB4</strain>
    </source>
</reference>
<dbReference type="GO" id="GO:0015648">
    <property type="term" value="F:lipid-linked peptidoglycan transporter activity"/>
    <property type="evidence" value="ECO:0007669"/>
    <property type="project" value="TreeGrafter"/>
</dbReference>
<dbReference type="GO" id="GO:0005886">
    <property type="term" value="C:plasma membrane"/>
    <property type="evidence" value="ECO:0007669"/>
    <property type="project" value="UniProtKB-SubCell"/>
</dbReference>
<dbReference type="InterPro" id="IPR051050">
    <property type="entry name" value="Lipid_II_flippase_MurJ/MviN"/>
</dbReference>
<feature type="transmembrane region" description="Helical" evidence="9">
    <location>
        <begin position="392"/>
        <end position="413"/>
    </location>
</feature>
<dbReference type="PRINTS" id="PR01806">
    <property type="entry name" value="VIRFACTRMVIN"/>
</dbReference>
<sequence length="570" mass="60355">MSGTTDREGGPGDPGDQDDQGSQEHQGPTVLGSSAVMAAGTVVSRMSGYVRSVLLAAALGNALHADLFTIANTIPNMLYILLAGGVFNAVLVPQLVRAMKNDPDGGDAYTQRIVTLAGLFLGGVTVLLVVLAPQVMSLYLDGSYDDPSLTAERASVIDFARYCLPQVFFYGMFVLVGQILNARGRFGPMMWAPITNNLTTMAVLVVYIAVFGTSSTGAYSTGEELLLGIGSTVGIALQFVILVPFLRSAGFRFRPRFDFRGTGLGHTLRLGTWTVLFVIVNQVAYTVVVRLASGGTAESADGTGYTIYASTFLLVMVPHAVVTVSLATAVLPRLSASAAEGRLDALASTLASTLRTTLVLMIPFVLLVPLISVELSDLIWGYGAAEAASANYAPSLALFAPGVAFFTVHYLMLRGFYALEQTRTVFWVQCVIAAVNVALALTLVTATDAAFTSPALVLAYGAAYAVGACLSYLVLRHTLGGLDTRRTLRFLVRTLLAAGLAAAVAWSLARGLHSWWGDEATGKGEALLFVAAVGLVDAVVFLVLARVLRIREVTELVETVTRRLPVPGRR</sequence>
<name>A0A927K5P3_9ACTN</name>
<evidence type="ECO:0000256" key="4">
    <source>
        <dbReference type="ARBA" id="ARBA00022960"/>
    </source>
</evidence>
<evidence type="ECO:0000256" key="7">
    <source>
        <dbReference type="ARBA" id="ARBA00023136"/>
    </source>
</evidence>
<evidence type="ECO:0000256" key="9">
    <source>
        <dbReference type="SAM" id="Phobius"/>
    </source>
</evidence>
<feature type="transmembrane region" description="Helical" evidence="9">
    <location>
        <begin position="487"/>
        <end position="506"/>
    </location>
</feature>
<feature type="transmembrane region" description="Helical" evidence="9">
    <location>
        <begin position="201"/>
        <end position="219"/>
    </location>
</feature>
<feature type="transmembrane region" description="Helical" evidence="9">
    <location>
        <begin position="159"/>
        <end position="180"/>
    </location>
</feature>
<dbReference type="RefSeq" id="WP_192144347.1">
    <property type="nucleotide sequence ID" value="NZ_JACYXZ010000005.1"/>
</dbReference>
<evidence type="ECO:0000313" key="11">
    <source>
        <dbReference type="Proteomes" id="UP000616839"/>
    </source>
</evidence>
<evidence type="ECO:0000256" key="3">
    <source>
        <dbReference type="ARBA" id="ARBA00022692"/>
    </source>
</evidence>
<keyword evidence="6 9" id="KW-1133">Transmembrane helix</keyword>
<dbReference type="GO" id="GO:0008360">
    <property type="term" value="P:regulation of cell shape"/>
    <property type="evidence" value="ECO:0007669"/>
    <property type="project" value="UniProtKB-KW"/>
</dbReference>
<dbReference type="PANTHER" id="PTHR47019:SF1">
    <property type="entry name" value="LIPID II FLIPPASE MURJ"/>
    <property type="match status" value="1"/>
</dbReference>
<keyword evidence="4" id="KW-0133">Cell shape</keyword>
<feature type="transmembrane region" description="Helical" evidence="9">
    <location>
        <begin position="307"/>
        <end position="331"/>
    </location>
</feature>
<comment type="caution">
    <text evidence="10">The sequence shown here is derived from an EMBL/GenBank/DDBJ whole genome shotgun (WGS) entry which is preliminary data.</text>
</comment>
<evidence type="ECO:0000256" key="5">
    <source>
        <dbReference type="ARBA" id="ARBA00022984"/>
    </source>
</evidence>
<feature type="transmembrane region" description="Helical" evidence="9">
    <location>
        <begin position="116"/>
        <end position="139"/>
    </location>
</feature>
<keyword evidence="7 9" id="KW-0472">Membrane</keyword>
<dbReference type="EMBL" id="JACYXZ010000005">
    <property type="protein sequence ID" value="MBD8870999.1"/>
    <property type="molecule type" value="Genomic_DNA"/>
</dbReference>
<dbReference type="Pfam" id="PF03023">
    <property type="entry name" value="MurJ"/>
    <property type="match status" value="1"/>
</dbReference>
<feature type="transmembrane region" description="Helical" evidence="9">
    <location>
        <begin position="352"/>
        <end position="372"/>
    </location>
</feature>
<dbReference type="AlphaFoldDB" id="A0A927K5P3"/>